<dbReference type="KEGG" id="cant:NCTC13489_00018"/>
<dbReference type="InterPro" id="IPR014284">
    <property type="entry name" value="RNA_pol_sigma-70_dom"/>
</dbReference>
<dbReference type="AlphaFoldDB" id="A0A448NM47"/>
<dbReference type="InterPro" id="IPR014327">
    <property type="entry name" value="RNA_pol_sigma70_bacteroid"/>
</dbReference>
<dbReference type="InterPro" id="IPR039425">
    <property type="entry name" value="RNA_pol_sigma-70-like"/>
</dbReference>
<gene>
    <name evidence="8" type="primary">sigV_1</name>
    <name evidence="7" type="ORF">HY04_03050</name>
    <name evidence="8" type="ORF">NCTC13489_00018</name>
</gene>
<dbReference type="CDD" id="cd06171">
    <property type="entry name" value="Sigma70_r4"/>
    <property type="match status" value="1"/>
</dbReference>
<comment type="similarity">
    <text evidence="1">Belongs to the sigma-70 factor family. ECF subfamily.</text>
</comment>
<feature type="domain" description="RNA polymerase sigma-70 region 2" evidence="5">
    <location>
        <begin position="26"/>
        <end position="91"/>
    </location>
</feature>
<dbReference type="PANTHER" id="PTHR43133:SF46">
    <property type="entry name" value="RNA POLYMERASE SIGMA-70 FACTOR ECF SUBFAMILY"/>
    <property type="match status" value="1"/>
</dbReference>
<dbReference type="PRINTS" id="PR00038">
    <property type="entry name" value="HTHLUXR"/>
</dbReference>
<evidence type="ECO:0000256" key="3">
    <source>
        <dbReference type="ARBA" id="ARBA00023082"/>
    </source>
</evidence>
<evidence type="ECO:0000256" key="4">
    <source>
        <dbReference type="ARBA" id="ARBA00023163"/>
    </source>
</evidence>
<dbReference type="EMBL" id="JPEP01000001">
    <property type="protein sequence ID" value="KEY20201.1"/>
    <property type="molecule type" value="Genomic_DNA"/>
</dbReference>
<name>A0A448NM47_9FLAO</name>
<dbReference type="NCBIfam" id="TIGR02937">
    <property type="entry name" value="sigma70-ECF"/>
    <property type="match status" value="1"/>
</dbReference>
<evidence type="ECO:0000256" key="2">
    <source>
        <dbReference type="ARBA" id="ARBA00023015"/>
    </source>
</evidence>
<dbReference type="InterPro" id="IPR013324">
    <property type="entry name" value="RNA_pol_sigma_r3/r4-like"/>
</dbReference>
<dbReference type="Pfam" id="PF08281">
    <property type="entry name" value="Sigma70_r4_2"/>
    <property type="match status" value="1"/>
</dbReference>
<reference evidence="8 10" key="2">
    <citation type="submission" date="2018-12" db="EMBL/GenBank/DDBJ databases">
        <authorList>
            <consortium name="Pathogen Informatics"/>
        </authorList>
    </citation>
    <scope>NUCLEOTIDE SEQUENCE [LARGE SCALE GENOMIC DNA]</scope>
    <source>
        <strain evidence="8 10">NCTC13489</strain>
    </source>
</reference>
<dbReference type="InterPro" id="IPR013325">
    <property type="entry name" value="RNA_pol_sigma_r2"/>
</dbReference>
<dbReference type="SUPFAM" id="SSF88659">
    <property type="entry name" value="Sigma3 and sigma4 domains of RNA polymerase sigma factors"/>
    <property type="match status" value="1"/>
</dbReference>
<keyword evidence="4" id="KW-0804">Transcription</keyword>
<dbReference type="InterPro" id="IPR000792">
    <property type="entry name" value="Tscrpt_reg_LuxR_C"/>
</dbReference>
<reference evidence="7 9" key="1">
    <citation type="submission" date="2014-07" db="EMBL/GenBank/DDBJ databases">
        <authorList>
            <person name="Pisani N.G."/>
            <person name="Newman J.D."/>
        </authorList>
    </citation>
    <scope>NUCLEOTIDE SEQUENCE [LARGE SCALE GENOMIC DNA]</scope>
    <source>
        <strain evidence="7 9">LMG 24720</strain>
    </source>
</reference>
<sequence length="177" mass="20997">MFGIVDDKRLFDAIKDNSQTAFKVVYEEYFAKLTQFIFKMSRNQNLSEEMAQQTMVKVWEQREKIILTTSLKSYLYKVSYHEYLMHIRKSSKFQNIEDAVIEAIDEIEDEQDNQVLLDKIRKEIDNLPPKCREVFILSKINGMKYKEIAEQLNISTKTIESHMTKALKQIREALTEK</sequence>
<protein>
    <submittedName>
        <fullName evidence="8">RNA polymerase sigma factor sigV</fullName>
    </submittedName>
</protein>
<feature type="domain" description="RNA polymerase sigma factor 70 region 4 type 2" evidence="6">
    <location>
        <begin position="118"/>
        <end position="170"/>
    </location>
</feature>
<dbReference type="STRING" id="266748.HY04_03050"/>
<evidence type="ECO:0000259" key="6">
    <source>
        <dbReference type="Pfam" id="PF08281"/>
    </source>
</evidence>
<dbReference type="Gene3D" id="1.10.10.10">
    <property type="entry name" value="Winged helix-like DNA-binding domain superfamily/Winged helix DNA-binding domain"/>
    <property type="match status" value="1"/>
</dbReference>
<keyword evidence="2" id="KW-0805">Transcription regulation</keyword>
<dbReference type="InterPro" id="IPR013249">
    <property type="entry name" value="RNA_pol_sigma70_r4_t2"/>
</dbReference>
<evidence type="ECO:0000313" key="8">
    <source>
        <dbReference type="EMBL" id="VEH94878.1"/>
    </source>
</evidence>
<dbReference type="Proteomes" id="UP000270036">
    <property type="component" value="Chromosome"/>
</dbReference>
<dbReference type="GO" id="GO:0003677">
    <property type="term" value="F:DNA binding"/>
    <property type="evidence" value="ECO:0007669"/>
    <property type="project" value="InterPro"/>
</dbReference>
<evidence type="ECO:0000256" key="1">
    <source>
        <dbReference type="ARBA" id="ARBA00010641"/>
    </source>
</evidence>
<evidence type="ECO:0000313" key="9">
    <source>
        <dbReference type="Proteomes" id="UP000028349"/>
    </source>
</evidence>
<evidence type="ECO:0000313" key="10">
    <source>
        <dbReference type="Proteomes" id="UP000270036"/>
    </source>
</evidence>
<dbReference type="EMBL" id="LR134441">
    <property type="protein sequence ID" value="VEH94878.1"/>
    <property type="molecule type" value="Genomic_DNA"/>
</dbReference>
<dbReference type="InterPro" id="IPR036388">
    <property type="entry name" value="WH-like_DNA-bd_sf"/>
</dbReference>
<organism evidence="8 10">
    <name type="scientific">Kaistella antarctica</name>
    <dbReference type="NCBI Taxonomy" id="266748"/>
    <lineage>
        <taxon>Bacteria</taxon>
        <taxon>Pseudomonadati</taxon>
        <taxon>Bacteroidota</taxon>
        <taxon>Flavobacteriia</taxon>
        <taxon>Flavobacteriales</taxon>
        <taxon>Weeksellaceae</taxon>
        <taxon>Chryseobacterium group</taxon>
        <taxon>Kaistella</taxon>
    </lineage>
</organism>
<dbReference type="Proteomes" id="UP000028349">
    <property type="component" value="Unassembled WGS sequence"/>
</dbReference>
<dbReference type="GO" id="GO:0016987">
    <property type="term" value="F:sigma factor activity"/>
    <property type="evidence" value="ECO:0007669"/>
    <property type="project" value="UniProtKB-KW"/>
</dbReference>
<dbReference type="RefSeq" id="WP_034716988.1">
    <property type="nucleotide sequence ID" value="NZ_FOIX01000002.1"/>
</dbReference>
<dbReference type="GO" id="GO:0006352">
    <property type="term" value="P:DNA-templated transcription initiation"/>
    <property type="evidence" value="ECO:0007669"/>
    <property type="project" value="InterPro"/>
</dbReference>
<dbReference type="PANTHER" id="PTHR43133">
    <property type="entry name" value="RNA POLYMERASE ECF-TYPE SIGMA FACTO"/>
    <property type="match status" value="1"/>
</dbReference>
<proteinExistence type="inferred from homology"/>
<evidence type="ECO:0000259" key="5">
    <source>
        <dbReference type="Pfam" id="PF04542"/>
    </source>
</evidence>
<dbReference type="Gene3D" id="1.10.1740.10">
    <property type="match status" value="1"/>
</dbReference>
<dbReference type="InterPro" id="IPR007627">
    <property type="entry name" value="RNA_pol_sigma70_r2"/>
</dbReference>
<accession>A0A448NM47</accession>
<keyword evidence="3" id="KW-0731">Sigma factor</keyword>
<dbReference type="Pfam" id="PF04542">
    <property type="entry name" value="Sigma70_r2"/>
    <property type="match status" value="1"/>
</dbReference>
<dbReference type="SUPFAM" id="SSF88946">
    <property type="entry name" value="Sigma2 domain of RNA polymerase sigma factors"/>
    <property type="match status" value="1"/>
</dbReference>
<dbReference type="NCBIfam" id="TIGR02985">
    <property type="entry name" value="Sig70_bacteroi1"/>
    <property type="match status" value="1"/>
</dbReference>
<evidence type="ECO:0000313" key="7">
    <source>
        <dbReference type="EMBL" id="KEY20201.1"/>
    </source>
</evidence>
<keyword evidence="9" id="KW-1185">Reference proteome</keyword>